<keyword evidence="4 7" id="KW-0812">Transmembrane</keyword>
<evidence type="ECO:0000256" key="7">
    <source>
        <dbReference type="SAM" id="Phobius"/>
    </source>
</evidence>
<feature type="transmembrane region" description="Helical" evidence="7">
    <location>
        <begin position="194"/>
        <end position="215"/>
    </location>
</feature>
<feature type="transmembrane region" description="Helical" evidence="7">
    <location>
        <begin position="94"/>
        <end position="114"/>
    </location>
</feature>
<feature type="transmembrane region" description="Helical" evidence="7">
    <location>
        <begin position="69"/>
        <end position="88"/>
    </location>
</feature>
<dbReference type="EMBL" id="UGXR01000001">
    <property type="protein sequence ID" value="SUH10558.1"/>
    <property type="molecule type" value="Genomic_DNA"/>
</dbReference>
<protein>
    <submittedName>
        <fullName evidence="9">Fosmidomycin resistance protein</fullName>
    </submittedName>
</protein>
<feature type="transmembrane region" description="Helical" evidence="7">
    <location>
        <begin position="126"/>
        <end position="149"/>
    </location>
</feature>
<evidence type="ECO:0000313" key="9">
    <source>
        <dbReference type="EMBL" id="SUH10558.1"/>
    </source>
</evidence>
<dbReference type="InterPro" id="IPR036259">
    <property type="entry name" value="MFS_trans_sf"/>
</dbReference>
<dbReference type="Gene3D" id="1.20.1250.20">
    <property type="entry name" value="MFS general substrate transporter like domains"/>
    <property type="match status" value="1"/>
</dbReference>
<proteinExistence type="predicted"/>
<feature type="transmembrane region" description="Helical" evidence="7">
    <location>
        <begin position="155"/>
        <end position="174"/>
    </location>
</feature>
<feature type="transmembrane region" description="Helical" evidence="7">
    <location>
        <begin position="42"/>
        <end position="62"/>
    </location>
</feature>
<dbReference type="GO" id="GO:0022857">
    <property type="term" value="F:transmembrane transporter activity"/>
    <property type="evidence" value="ECO:0007669"/>
    <property type="project" value="InterPro"/>
</dbReference>
<evidence type="ECO:0000256" key="6">
    <source>
        <dbReference type="ARBA" id="ARBA00023136"/>
    </source>
</evidence>
<dbReference type="InterPro" id="IPR011701">
    <property type="entry name" value="MFS"/>
</dbReference>
<feature type="domain" description="Major facilitator superfamily (MFS) profile" evidence="8">
    <location>
        <begin position="1"/>
        <end position="180"/>
    </location>
</feature>
<keyword evidence="3" id="KW-0997">Cell inner membrane</keyword>
<keyword evidence="2" id="KW-1003">Cell membrane</keyword>
<dbReference type="SUPFAM" id="SSF103473">
    <property type="entry name" value="MFS general substrate transporter"/>
    <property type="match status" value="1"/>
</dbReference>
<dbReference type="Pfam" id="PF07690">
    <property type="entry name" value="MFS_1"/>
    <property type="match status" value="1"/>
</dbReference>
<comment type="subcellular location">
    <subcellularLocation>
        <location evidence="1">Cell inner membrane</location>
        <topology evidence="1">Multi-pass membrane protein</topology>
    </subcellularLocation>
</comment>
<gene>
    <name evidence="9" type="primary">fsr_3</name>
    <name evidence="9" type="ORF">NCTC8256_04572</name>
</gene>
<sequence>MLAVSVLLLLIFSKYFYMASISSYYTFYLMQKFGLSIQNAQLHLFAFLFAVAAGTVIGGPVGDKIGRKYVIWGSILGVAPFTLVLPYATLYWTGILTVIIGFILASAFSAILVYAQELLPGRIGMVSGLFFGFAFGMGGLGAAVLGLIADHTSIYLVYKICAFLPLLGILTIFLPDIDIKHDLWRLKVRFNRLYILMPSCFVHLILITFTFRALFAFRSYLFIKHNHFL</sequence>
<organism evidence="9 10">
    <name type="scientific">Salmonella enterica I</name>
    <dbReference type="NCBI Taxonomy" id="59201"/>
    <lineage>
        <taxon>Bacteria</taxon>
        <taxon>Pseudomonadati</taxon>
        <taxon>Pseudomonadota</taxon>
        <taxon>Gammaproteobacteria</taxon>
        <taxon>Enterobacterales</taxon>
        <taxon>Enterobacteriaceae</taxon>
        <taxon>Salmonella</taxon>
    </lineage>
</organism>
<dbReference type="PANTHER" id="PTHR43129">
    <property type="entry name" value="FOSMIDOMYCIN RESISTANCE PROTEIN"/>
    <property type="match status" value="1"/>
</dbReference>
<accession>A0A379VVK4</accession>
<evidence type="ECO:0000256" key="4">
    <source>
        <dbReference type="ARBA" id="ARBA00022692"/>
    </source>
</evidence>
<dbReference type="AlphaFoldDB" id="A0A379VVK4"/>
<evidence type="ECO:0000313" key="10">
    <source>
        <dbReference type="Proteomes" id="UP000254346"/>
    </source>
</evidence>
<keyword evidence="6 7" id="KW-0472">Membrane</keyword>
<name>A0A379VVK4_SALET</name>
<evidence type="ECO:0000256" key="1">
    <source>
        <dbReference type="ARBA" id="ARBA00004429"/>
    </source>
</evidence>
<evidence type="ECO:0000259" key="8">
    <source>
        <dbReference type="PROSITE" id="PS50850"/>
    </source>
</evidence>
<dbReference type="GO" id="GO:0005886">
    <property type="term" value="C:plasma membrane"/>
    <property type="evidence" value="ECO:0007669"/>
    <property type="project" value="UniProtKB-SubCell"/>
</dbReference>
<dbReference type="InterPro" id="IPR020846">
    <property type="entry name" value="MFS_dom"/>
</dbReference>
<keyword evidence="5 7" id="KW-1133">Transmembrane helix</keyword>
<reference evidence="9 10" key="1">
    <citation type="submission" date="2018-06" db="EMBL/GenBank/DDBJ databases">
        <authorList>
            <consortium name="Pathogen Informatics"/>
            <person name="Doyle S."/>
        </authorList>
    </citation>
    <scope>NUCLEOTIDE SEQUENCE [LARGE SCALE GENOMIC DNA]</scope>
    <source>
        <strain evidence="9 10">NCTC8256</strain>
    </source>
</reference>
<evidence type="ECO:0000256" key="5">
    <source>
        <dbReference type="ARBA" id="ARBA00022989"/>
    </source>
</evidence>
<dbReference type="PANTHER" id="PTHR43129:SF1">
    <property type="entry name" value="FOSMIDOMYCIN RESISTANCE PROTEIN"/>
    <property type="match status" value="1"/>
</dbReference>
<dbReference type="PROSITE" id="PS50850">
    <property type="entry name" value="MFS"/>
    <property type="match status" value="1"/>
</dbReference>
<dbReference type="Proteomes" id="UP000254346">
    <property type="component" value="Unassembled WGS sequence"/>
</dbReference>
<evidence type="ECO:0000256" key="2">
    <source>
        <dbReference type="ARBA" id="ARBA00022475"/>
    </source>
</evidence>
<evidence type="ECO:0000256" key="3">
    <source>
        <dbReference type="ARBA" id="ARBA00022519"/>
    </source>
</evidence>